<accession>A0A075WP41</accession>
<feature type="domain" description="ABC transporter" evidence="3">
    <location>
        <begin position="4"/>
        <end position="243"/>
    </location>
</feature>
<organism evidence="4 5">
    <name type="scientific">Archaeoglobus fulgidus DSM 8774</name>
    <dbReference type="NCBI Taxonomy" id="1344584"/>
    <lineage>
        <taxon>Archaea</taxon>
        <taxon>Methanobacteriati</taxon>
        <taxon>Methanobacteriota</taxon>
        <taxon>Archaeoglobi</taxon>
        <taxon>Archaeoglobales</taxon>
        <taxon>Archaeoglobaceae</taxon>
        <taxon>Archaeoglobus</taxon>
    </lineage>
</organism>
<dbReference type="KEGG" id="afg:AFULGI_00026440"/>
<proteinExistence type="predicted"/>
<dbReference type="GO" id="GO:0016887">
    <property type="term" value="F:ATP hydrolysis activity"/>
    <property type="evidence" value="ECO:0007669"/>
    <property type="project" value="InterPro"/>
</dbReference>
<dbReference type="PANTHER" id="PTHR43204">
    <property type="entry name" value="ABC TRANSPORTER I FAMILY MEMBER 6, CHLOROPLASTIC"/>
    <property type="match status" value="1"/>
</dbReference>
<dbReference type="GeneID" id="24796108"/>
<dbReference type="InterPro" id="IPR003439">
    <property type="entry name" value="ABC_transporter-like_ATP-bd"/>
</dbReference>
<dbReference type="Pfam" id="PF00005">
    <property type="entry name" value="ABC_tran"/>
    <property type="match status" value="1"/>
</dbReference>
<keyword evidence="2" id="KW-0067">ATP-binding</keyword>
<dbReference type="PANTHER" id="PTHR43204:SF1">
    <property type="entry name" value="ABC TRANSPORTER I FAMILY MEMBER 6, CHLOROPLASTIC"/>
    <property type="match status" value="1"/>
</dbReference>
<dbReference type="Gene3D" id="3.40.50.300">
    <property type="entry name" value="P-loop containing nucleotide triphosphate hydrolases"/>
    <property type="match status" value="1"/>
</dbReference>
<dbReference type="InterPro" id="IPR003593">
    <property type="entry name" value="AAA+_ATPase"/>
</dbReference>
<reference evidence="4 5" key="1">
    <citation type="submission" date="2013-07" db="EMBL/GenBank/DDBJ databases">
        <title>Genome of Archaeoglobus fulgidus.</title>
        <authorList>
            <person name="Fiebig A."/>
            <person name="Birkeland N.-K."/>
        </authorList>
    </citation>
    <scope>NUCLEOTIDE SEQUENCE [LARGE SCALE GENOMIC DNA]</scope>
    <source>
        <strain evidence="4 5">DSM 8774</strain>
    </source>
</reference>
<dbReference type="InterPro" id="IPR010230">
    <property type="entry name" value="FeS-cluster_ATPase_SufC"/>
</dbReference>
<gene>
    <name evidence="4" type="ORF">AFULGI_00026440</name>
</gene>
<dbReference type="AlphaFoldDB" id="A0A075WP41"/>
<keyword evidence="1" id="KW-0547">Nucleotide-binding</keyword>
<dbReference type="InterPro" id="IPR027417">
    <property type="entry name" value="P-loop_NTPase"/>
</dbReference>
<evidence type="ECO:0000313" key="4">
    <source>
        <dbReference type="EMBL" id="AIG99353.1"/>
    </source>
</evidence>
<evidence type="ECO:0000313" key="5">
    <source>
        <dbReference type="Proteomes" id="UP000028501"/>
    </source>
</evidence>
<evidence type="ECO:0000259" key="3">
    <source>
        <dbReference type="PROSITE" id="PS50893"/>
    </source>
</evidence>
<protein>
    <submittedName>
        <fullName evidence="4">ABC-type transport system involved in Fe-S cluster assembly, ATPase component</fullName>
    </submittedName>
</protein>
<dbReference type="SMART" id="SM00382">
    <property type="entry name" value="AAA"/>
    <property type="match status" value="1"/>
</dbReference>
<sequence length="254" mass="28058">MGVLRVVNLGVKVGEKKILKNVNLFIKEGETFVLFGPNGSGKSTLLNALIGNPSYKVTSGRILFKKVDITNLPTNERVKLGIGIAFQNPPKISGVKLIDVLRYCARVGGYGEDKILELAEKMRMTDHLYREINMGFSGGEVKRSELLQLMLMNPDLVLLDEPDSGVDLENVALIGEAIRTLLERDKEEGERTKSGIIITHQGHILDYVDADYAAILYNGRIACIGEPKDILNQIRNHGYEGCLAKCLANMENSE</sequence>
<dbReference type="Proteomes" id="UP000028501">
    <property type="component" value="Chromosome"/>
</dbReference>
<dbReference type="GO" id="GO:0005524">
    <property type="term" value="F:ATP binding"/>
    <property type="evidence" value="ECO:0007669"/>
    <property type="project" value="UniProtKB-KW"/>
</dbReference>
<dbReference type="CDD" id="cd03217">
    <property type="entry name" value="ABC_FeS_Assembly"/>
    <property type="match status" value="1"/>
</dbReference>
<dbReference type="EMBL" id="CP006577">
    <property type="protein sequence ID" value="AIG99353.1"/>
    <property type="molecule type" value="Genomic_DNA"/>
</dbReference>
<name>A0A075WP41_ARCFL</name>
<evidence type="ECO:0000256" key="2">
    <source>
        <dbReference type="ARBA" id="ARBA00022840"/>
    </source>
</evidence>
<evidence type="ECO:0000256" key="1">
    <source>
        <dbReference type="ARBA" id="ARBA00022741"/>
    </source>
</evidence>
<dbReference type="RefSeq" id="WP_010879850.1">
    <property type="nucleotide sequence ID" value="NZ_CP006577.1"/>
</dbReference>
<dbReference type="SUPFAM" id="SSF52540">
    <property type="entry name" value="P-loop containing nucleoside triphosphate hydrolases"/>
    <property type="match status" value="1"/>
</dbReference>
<dbReference type="HOGENOM" id="CLU_000604_48_1_2"/>
<dbReference type="PROSITE" id="PS50893">
    <property type="entry name" value="ABC_TRANSPORTER_2"/>
    <property type="match status" value="1"/>
</dbReference>